<feature type="compositionally biased region" description="Pro residues" evidence="1">
    <location>
        <begin position="69"/>
        <end position="79"/>
    </location>
</feature>
<gene>
    <name evidence="2" type="primary">E30</name>
</gene>
<sequence>MAPILVLFILVTIVTGLTARNRRDEYSGSGSGDVEGDDEPEETSGLEDDTTTVVATSIGLNATDDNFFTPPPSYPPEAYLPPEGEAAPLVNTEDGFYIRSDGSGDPDDEDGLQEVDLLVKVFDITRPTE</sequence>
<reference evidence="2 3" key="1">
    <citation type="journal article" date="2013" name="Genome Announc.">
        <title>Complete Genome Sequence of Elephant Endotheliotropic Herpesvirus 1A.</title>
        <authorList>
            <person name="Ling P.D."/>
            <person name="Reid J.G."/>
            <person name="Qin X."/>
            <person name="Muzny D.M."/>
            <person name="Gibbs R."/>
            <person name="Petrosino J."/>
            <person name="Peng R."/>
            <person name="Zong J.C."/>
            <person name="Heaggans S.Y."/>
            <person name="Hayward G.S."/>
        </authorList>
    </citation>
    <scope>NUCLEOTIDE SEQUENCE [LARGE SCALE GENOMIC DNA]</scope>
    <source>
        <strain evidence="2">Kimba NAP23</strain>
    </source>
</reference>
<proteinExistence type="predicted"/>
<evidence type="ECO:0000313" key="2">
    <source>
        <dbReference type="EMBL" id="AGG16052.2"/>
    </source>
</evidence>
<feature type="compositionally biased region" description="Acidic residues" evidence="1">
    <location>
        <begin position="34"/>
        <end position="50"/>
    </location>
</feature>
<evidence type="ECO:0000313" key="3">
    <source>
        <dbReference type="Proteomes" id="UP000157603"/>
    </source>
</evidence>
<dbReference type="EMBL" id="KC618527">
    <property type="protein sequence ID" value="AGG16052.2"/>
    <property type="molecule type" value="Genomic_DNA"/>
</dbReference>
<protein>
    <submittedName>
        <fullName evidence="2">Protein E30</fullName>
    </submittedName>
</protein>
<feature type="region of interest" description="Disordered" evidence="1">
    <location>
        <begin position="21"/>
        <end position="112"/>
    </location>
</feature>
<dbReference type="Proteomes" id="UP000157603">
    <property type="component" value="Segment"/>
</dbReference>
<name>M1R9W2_ELHV1</name>
<feature type="compositionally biased region" description="Polar residues" evidence="1">
    <location>
        <begin position="51"/>
        <end position="66"/>
    </location>
</feature>
<accession>M1R9W2</accession>
<organism evidence="2 3">
    <name type="scientific">Elephant endotheliotropic herpesvirus 1A</name>
    <dbReference type="NCBI Taxonomy" id="759753"/>
    <lineage>
        <taxon>Viruses</taxon>
        <taxon>Duplodnaviria</taxon>
        <taxon>Heunggongvirae</taxon>
        <taxon>Peploviricota</taxon>
        <taxon>Herviviricetes</taxon>
        <taxon>Herpesvirales</taxon>
        <taxon>Orthoherpesviridae</taxon>
        <taxon>Betaherpesvirinae</taxon>
        <taxon>Proboscivirus</taxon>
        <taxon>Proboscivirus elephantidbeta1</taxon>
        <taxon>Elephantid herpesvirus 1</taxon>
    </lineage>
</organism>
<evidence type="ECO:0000256" key="1">
    <source>
        <dbReference type="SAM" id="MobiDB-lite"/>
    </source>
</evidence>